<dbReference type="AlphaFoldDB" id="A7B757"/>
<reference evidence="1 2" key="1">
    <citation type="submission" date="2007-04" db="EMBL/GenBank/DDBJ databases">
        <authorList>
            <person name="Fulton L."/>
            <person name="Clifton S."/>
            <person name="Fulton B."/>
            <person name="Xu J."/>
            <person name="Minx P."/>
            <person name="Pepin K.H."/>
            <person name="Johnson M."/>
            <person name="Thiruvilangam P."/>
            <person name="Bhonagiri V."/>
            <person name="Nash W.E."/>
            <person name="Mardis E.R."/>
            <person name="Wilson R.K."/>
        </authorList>
    </citation>
    <scope>NUCLEOTIDE SEQUENCE [LARGE SCALE GENOMIC DNA]</scope>
    <source>
        <strain evidence="1 2">ATCC 29149</strain>
    </source>
</reference>
<dbReference type="Proteomes" id="UP000004410">
    <property type="component" value="Unassembled WGS sequence"/>
</dbReference>
<organism evidence="1 2">
    <name type="scientific">Mediterraneibacter gnavus (strain ATCC 29149 / DSM 114966 / JCM 6515 / VPI C7-9)</name>
    <name type="common">Ruminococcus gnavus</name>
    <dbReference type="NCBI Taxonomy" id="411470"/>
    <lineage>
        <taxon>Bacteria</taxon>
        <taxon>Bacillati</taxon>
        <taxon>Bacillota</taxon>
        <taxon>Clostridia</taxon>
        <taxon>Lachnospirales</taxon>
        <taxon>Lachnospiraceae</taxon>
        <taxon>Mediterraneibacter</taxon>
    </lineage>
</organism>
<dbReference type="PaxDb" id="411470-RUMGNA_03423"/>
<evidence type="ECO:0000313" key="1">
    <source>
        <dbReference type="EMBL" id="EDN76319.1"/>
    </source>
</evidence>
<evidence type="ECO:0000313" key="2">
    <source>
        <dbReference type="Proteomes" id="UP000004410"/>
    </source>
</evidence>
<sequence length="34" mass="3963">MPVGRGVASRTKSECLRYIFRIPLLHIDRYTSLI</sequence>
<protein>
    <submittedName>
        <fullName evidence="1">Uncharacterized protein</fullName>
    </submittedName>
</protein>
<proteinExistence type="predicted"/>
<comment type="caution">
    <text evidence="1">The sequence shown here is derived from an EMBL/GenBank/DDBJ whole genome shotgun (WGS) entry which is preliminary data.</text>
</comment>
<dbReference type="EMBL" id="AAYG02000031">
    <property type="protein sequence ID" value="EDN76319.1"/>
    <property type="molecule type" value="Genomic_DNA"/>
</dbReference>
<accession>A7B757</accession>
<gene>
    <name evidence="1" type="ORF">RUMGNA_03423</name>
</gene>
<name>A7B757_MEDG7</name>
<reference evidence="1 2" key="2">
    <citation type="submission" date="2007-06" db="EMBL/GenBank/DDBJ databases">
        <title>Draft genome sequence of Ruminococcus gnavus (ATCC 29149).</title>
        <authorList>
            <person name="Sudarsanam P."/>
            <person name="Ley R."/>
            <person name="Guruge J."/>
            <person name="Turnbaugh P.J."/>
            <person name="Mahowald M."/>
            <person name="Liep D."/>
            <person name="Gordon J."/>
        </authorList>
    </citation>
    <scope>NUCLEOTIDE SEQUENCE [LARGE SCALE GENOMIC DNA]</scope>
    <source>
        <strain evidence="1 2">ATCC 29149</strain>
    </source>
</reference>